<dbReference type="RefSeq" id="WP_251932892.1">
    <property type="nucleotide sequence ID" value="NZ_CP098747.1"/>
</dbReference>
<reference evidence="2" key="1">
    <citation type="submission" date="2022-06" db="EMBL/GenBank/DDBJ databases">
        <title>Sneathiella actinostolidae sp. nov., isolated from a sea anemonein the Western Pacific Ocean.</title>
        <authorList>
            <person name="Wei M.J."/>
        </authorList>
    </citation>
    <scope>NUCLEOTIDE SEQUENCE</scope>
    <source>
        <strain evidence="2">PHK-P5</strain>
    </source>
</reference>
<organism evidence="2 3">
    <name type="scientific">Sneathiella marina</name>
    <dbReference type="NCBI Taxonomy" id="2950108"/>
    <lineage>
        <taxon>Bacteria</taxon>
        <taxon>Pseudomonadati</taxon>
        <taxon>Pseudomonadota</taxon>
        <taxon>Alphaproteobacteria</taxon>
        <taxon>Sneathiellales</taxon>
        <taxon>Sneathiellaceae</taxon>
        <taxon>Sneathiella</taxon>
    </lineage>
</organism>
<dbReference type="InterPro" id="IPR000073">
    <property type="entry name" value="AB_hydrolase_1"/>
</dbReference>
<sequence>MSKSIVFIPGAFAGAWTMDNLCTYFTEQGFDCHAPNFRHHAGGPRAEADPALAGSSIDDYTNDMAALIATLDDKPILFGHAVGAIIAQKLAARGLASAIILINSNGIWGMLPPTEEERNLGRDLMAAAPFAGQTMNVEFDMMAAFALNNMTPEAQHTVFNQLEPESGQVMFELFYWMFDNNKAVHVETDKVDCPVLVLTGADDKAVSTETAQALAAKYGDRATYYQVPNAAHFMMMEDVWPQMADYCRNWLAEKQVP</sequence>
<dbReference type="Gene3D" id="3.40.50.1820">
    <property type="entry name" value="alpha/beta hydrolase"/>
    <property type="match status" value="1"/>
</dbReference>
<dbReference type="Proteomes" id="UP001056291">
    <property type="component" value="Chromosome"/>
</dbReference>
<evidence type="ECO:0000313" key="2">
    <source>
        <dbReference type="EMBL" id="USG60085.1"/>
    </source>
</evidence>
<dbReference type="PANTHER" id="PTHR43194">
    <property type="entry name" value="HYDROLASE ALPHA/BETA FOLD FAMILY"/>
    <property type="match status" value="1"/>
</dbReference>
<gene>
    <name evidence="2" type="ORF">NBZ79_12965</name>
</gene>
<accession>A0ABY4W2X9</accession>
<proteinExistence type="predicted"/>
<dbReference type="InterPro" id="IPR029058">
    <property type="entry name" value="AB_hydrolase_fold"/>
</dbReference>
<evidence type="ECO:0000313" key="3">
    <source>
        <dbReference type="Proteomes" id="UP001056291"/>
    </source>
</evidence>
<name>A0ABY4W2X9_9PROT</name>
<evidence type="ECO:0000259" key="1">
    <source>
        <dbReference type="Pfam" id="PF12697"/>
    </source>
</evidence>
<keyword evidence="2" id="KW-0378">Hydrolase</keyword>
<keyword evidence="3" id="KW-1185">Reference proteome</keyword>
<dbReference type="SUPFAM" id="SSF53474">
    <property type="entry name" value="alpha/beta-Hydrolases"/>
    <property type="match status" value="1"/>
</dbReference>
<dbReference type="GO" id="GO:0016787">
    <property type="term" value="F:hydrolase activity"/>
    <property type="evidence" value="ECO:0007669"/>
    <property type="project" value="UniProtKB-KW"/>
</dbReference>
<dbReference type="Pfam" id="PF12697">
    <property type="entry name" value="Abhydrolase_6"/>
    <property type="match status" value="1"/>
</dbReference>
<feature type="domain" description="AB hydrolase-1" evidence="1">
    <location>
        <begin position="5"/>
        <end position="238"/>
    </location>
</feature>
<dbReference type="InterPro" id="IPR050228">
    <property type="entry name" value="Carboxylesterase_BioH"/>
</dbReference>
<protein>
    <submittedName>
        <fullName evidence="2">Alpha/beta hydrolase</fullName>
    </submittedName>
</protein>
<dbReference type="PANTHER" id="PTHR43194:SF2">
    <property type="entry name" value="PEROXISOMAL MEMBRANE PROTEIN LPX1"/>
    <property type="match status" value="1"/>
</dbReference>
<dbReference type="EMBL" id="CP098747">
    <property type="protein sequence ID" value="USG60085.1"/>
    <property type="molecule type" value="Genomic_DNA"/>
</dbReference>